<dbReference type="Gene3D" id="1.10.10.10">
    <property type="entry name" value="Winged helix-like DNA-binding domain superfamily/Winged helix DNA-binding domain"/>
    <property type="match status" value="1"/>
</dbReference>
<dbReference type="AlphaFoldDB" id="A0A645E142"/>
<dbReference type="InterPro" id="IPR052509">
    <property type="entry name" value="Metal_resp_DNA-bind_regulator"/>
</dbReference>
<dbReference type="InterPro" id="IPR005149">
    <property type="entry name" value="Tscrpt_reg_PadR_N"/>
</dbReference>
<accession>A0A645E142</accession>
<evidence type="ECO:0000259" key="1">
    <source>
        <dbReference type="Pfam" id="PF03551"/>
    </source>
</evidence>
<sequence length="135" mass="15241">MSLTSDFLRGNTDTIILSALSGGDSYGYAIVKTIRAITDEQFNLKEATLYTSFRRLEEAGCIVSYWGEPEAGPRRRYYSITDIGRKQLIKSRESWLRERTMLEKLIFSQEGYHAGTDPCACGATSRERSRIPANS</sequence>
<name>A0A645E142_9ZZZZ</name>
<gene>
    <name evidence="2" type="ORF">SDC9_141719</name>
</gene>
<dbReference type="InterPro" id="IPR036388">
    <property type="entry name" value="WH-like_DNA-bd_sf"/>
</dbReference>
<dbReference type="Pfam" id="PF03551">
    <property type="entry name" value="PadR"/>
    <property type="match status" value="1"/>
</dbReference>
<evidence type="ECO:0000313" key="2">
    <source>
        <dbReference type="EMBL" id="MPM94573.1"/>
    </source>
</evidence>
<dbReference type="PANTHER" id="PTHR33169">
    <property type="entry name" value="PADR-FAMILY TRANSCRIPTIONAL REGULATOR"/>
    <property type="match status" value="1"/>
</dbReference>
<feature type="domain" description="Transcription regulator PadR N-terminal" evidence="1">
    <location>
        <begin position="16"/>
        <end position="88"/>
    </location>
</feature>
<dbReference type="InterPro" id="IPR036390">
    <property type="entry name" value="WH_DNA-bd_sf"/>
</dbReference>
<dbReference type="SUPFAM" id="SSF46785">
    <property type="entry name" value="Winged helix' DNA-binding domain"/>
    <property type="match status" value="1"/>
</dbReference>
<dbReference type="EMBL" id="VSSQ01041182">
    <property type="protein sequence ID" value="MPM94573.1"/>
    <property type="molecule type" value="Genomic_DNA"/>
</dbReference>
<proteinExistence type="predicted"/>
<dbReference type="PANTHER" id="PTHR33169:SF14">
    <property type="entry name" value="TRANSCRIPTIONAL REGULATOR RV3488"/>
    <property type="match status" value="1"/>
</dbReference>
<protein>
    <recommendedName>
        <fullName evidence="1">Transcription regulator PadR N-terminal domain-containing protein</fullName>
    </recommendedName>
</protein>
<organism evidence="2">
    <name type="scientific">bioreactor metagenome</name>
    <dbReference type="NCBI Taxonomy" id="1076179"/>
    <lineage>
        <taxon>unclassified sequences</taxon>
        <taxon>metagenomes</taxon>
        <taxon>ecological metagenomes</taxon>
    </lineage>
</organism>
<reference evidence="2" key="1">
    <citation type="submission" date="2019-08" db="EMBL/GenBank/DDBJ databases">
        <authorList>
            <person name="Kucharzyk K."/>
            <person name="Murdoch R.W."/>
            <person name="Higgins S."/>
            <person name="Loffler F."/>
        </authorList>
    </citation>
    <scope>NUCLEOTIDE SEQUENCE</scope>
</reference>
<comment type="caution">
    <text evidence="2">The sequence shown here is derived from an EMBL/GenBank/DDBJ whole genome shotgun (WGS) entry which is preliminary data.</text>
</comment>